<keyword evidence="4" id="KW-1185">Reference proteome</keyword>
<evidence type="ECO:0000313" key="3">
    <source>
        <dbReference type="EMBL" id="PTQ62727.1"/>
    </source>
</evidence>
<reference evidence="3 4" key="1">
    <citation type="submission" date="2018-04" db="EMBL/GenBank/DDBJ databases">
        <title>Genomic Encyclopedia of Type Strains, Phase III (KMG-III): the genomes of soil and plant-associated and newly described type strains.</title>
        <authorList>
            <person name="Whitman W."/>
        </authorList>
    </citation>
    <scope>NUCLEOTIDE SEQUENCE [LARGE SCALE GENOMIC DNA]</scope>
    <source>
        <strain evidence="3 4">MA101b</strain>
    </source>
</reference>
<organism evidence="3 4">
    <name type="scientific">Sphingomonas aurantiaca</name>
    <dbReference type="NCBI Taxonomy" id="185949"/>
    <lineage>
        <taxon>Bacteria</taxon>
        <taxon>Pseudomonadati</taxon>
        <taxon>Pseudomonadota</taxon>
        <taxon>Alphaproteobacteria</taxon>
        <taxon>Sphingomonadales</taxon>
        <taxon>Sphingomonadaceae</taxon>
        <taxon>Sphingomonas</taxon>
    </lineage>
</organism>
<dbReference type="InterPro" id="IPR051044">
    <property type="entry name" value="MAG_DAG_Lipase"/>
</dbReference>
<dbReference type="InterPro" id="IPR022742">
    <property type="entry name" value="Hydrolase_4"/>
</dbReference>
<comment type="caution">
    <text evidence="3">The sequence shown here is derived from an EMBL/GenBank/DDBJ whole genome shotgun (WGS) entry which is preliminary data.</text>
</comment>
<proteinExistence type="predicted"/>
<protein>
    <submittedName>
        <fullName evidence="3">Lysophospholipase</fullName>
    </submittedName>
</protein>
<dbReference type="AlphaFoldDB" id="A0A2T5GTS7"/>
<name>A0A2T5GTS7_9SPHN</name>
<dbReference type="Gene3D" id="3.40.50.1820">
    <property type="entry name" value="alpha/beta hydrolase"/>
    <property type="match status" value="1"/>
</dbReference>
<dbReference type="EMBL" id="QAOG01000001">
    <property type="protein sequence ID" value="PTQ62727.1"/>
    <property type="molecule type" value="Genomic_DNA"/>
</dbReference>
<accession>A0A2T5GTS7</accession>
<dbReference type="InterPro" id="IPR029058">
    <property type="entry name" value="AB_hydrolase_fold"/>
</dbReference>
<dbReference type="SUPFAM" id="SSF53474">
    <property type="entry name" value="alpha/beta-Hydrolases"/>
    <property type="match status" value="1"/>
</dbReference>
<feature type="domain" description="Serine aminopeptidase S33" evidence="2">
    <location>
        <begin position="59"/>
        <end position="315"/>
    </location>
</feature>
<dbReference type="Proteomes" id="UP000244189">
    <property type="component" value="Unassembled WGS sequence"/>
</dbReference>
<evidence type="ECO:0000256" key="1">
    <source>
        <dbReference type="SAM" id="MobiDB-lite"/>
    </source>
</evidence>
<dbReference type="RefSeq" id="WP_107956908.1">
    <property type="nucleotide sequence ID" value="NZ_QAOG01000001.1"/>
</dbReference>
<sequence length="338" mass="37090">MAFEKVTVPRDYSPGNPHVTQRGDAATVRRAIPADARIGYWTASDGWKLRRFDWPAPARRGRILFQTGRGDSVEKYLETFAHLHARGWSVTAFDWRGQGGSGRLSADPHIGHVDDYTVYDRDLAAFWVDWRAEGDGDGQPHVVLGHSMGGMMVMRALAARAIDADAAILVAPMIGLKSPVGAGIAGRAARWMAAHGNPARGAWRSNERPGSIASRQTLLTHDRSRYDDEGWWQEQNPALRLGPPSWTWLAHGFAAAAELAVDPRIETIKTPILMLIADADKLVEPRAALRLGVRLPDAQIVRFGRESAHEILREANGVRNRALAAIDSFLAAVVPVRA</sequence>
<evidence type="ECO:0000259" key="2">
    <source>
        <dbReference type="Pfam" id="PF12146"/>
    </source>
</evidence>
<dbReference type="Pfam" id="PF12146">
    <property type="entry name" value="Hydrolase_4"/>
    <property type="match status" value="1"/>
</dbReference>
<gene>
    <name evidence="3" type="ORF">C8J26_1010</name>
</gene>
<evidence type="ECO:0000313" key="4">
    <source>
        <dbReference type="Proteomes" id="UP000244189"/>
    </source>
</evidence>
<dbReference type="PANTHER" id="PTHR11614">
    <property type="entry name" value="PHOSPHOLIPASE-RELATED"/>
    <property type="match status" value="1"/>
</dbReference>
<feature type="region of interest" description="Disordered" evidence="1">
    <location>
        <begin position="1"/>
        <end position="24"/>
    </location>
</feature>